<sequence>MPPINPSLHRRWFPPFAVHVCILLIWVLNAPPDPPLLRRSLALSGLGIIPISTVPSLSRRPAVISGWCAAVSRRPPLALFASLLVCSNAGMGVIDVSFKNLLLEITQRLSIPVPKYGLTVDSSGQLTGYVDVCDCLA</sequence>
<evidence type="ECO:0000313" key="2">
    <source>
        <dbReference type="RefSeq" id="XP_020115170.1"/>
    </source>
</evidence>
<reference evidence="2" key="2">
    <citation type="submission" date="2025-08" db="UniProtKB">
        <authorList>
            <consortium name="RefSeq"/>
        </authorList>
    </citation>
    <scope>IDENTIFICATION</scope>
    <source>
        <tissue evidence="2">Leaf</tissue>
    </source>
</reference>
<organism evidence="1 2">
    <name type="scientific">Ananas comosus</name>
    <name type="common">Pineapple</name>
    <name type="synonym">Ananas ananas</name>
    <dbReference type="NCBI Taxonomy" id="4615"/>
    <lineage>
        <taxon>Eukaryota</taxon>
        <taxon>Viridiplantae</taxon>
        <taxon>Streptophyta</taxon>
        <taxon>Embryophyta</taxon>
        <taxon>Tracheophyta</taxon>
        <taxon>Spermatophyta</taxon>
        <taxon>Magnoliopsida</taxon>
        <taxon>Liliopsida</taxon>
        <taxon>Poales</taxon>
        <taxon>Bromeliaceae</taxon>
        <taxon>Bromelioideae</taxon>
        <taxon>Ananas</taxon>
    </lineage>
</organism>
<dbReference type="AlphaFoldDB" id="A0A6P5HMI7"/>
<dbReference type="RefSeq" id="XP_020115170.1">
    <property type="nucleotide sequence ID" value="XM_020259581.1"/>
</dbReference>
<accession>A0A6P5HMI7</accession>
<evidence type="ECO:0000313" key="1">
    <source>
        <dbReference type="Proteomes" id="UP000515123"/>
    </source>
</evidence>
<proteinExistence type="predicted"/>
<gene>
    <name evidence="2" type="primary">LOC109728998</name>
</gene>
<reference evidence="1" key="1">
    <citation type="journal article" date="2015" name="Nat. Genet.">
        <title>The pineapple genome and the evolution of CAM photosynthesis.</title>
        <authorList>
            <person name="Ming R."/>
            <person name="VanBuren R."/>
            <person name="Wai C.M."/>
            <person name="Tang H."/>
            <person name="Schatz M.C."/>
            <person name="Bowers J.E."/>
            <person name="Lyons E."/>
            <person name="Wang M.L."/>
            <person name="Chen J."/>
            <person name="Biggers E."/>
            <person name="Zhang J."/>
            <person name="Huang L."/>
            <person name="Zhang L."/>
            <person name="Miao W."/>
            <person name="Zhang J."/>
            <person name="Ye Z."/>
            <person name="Miao C."/>
            <person name="Lin Z."/>
            <person name="Wang H."/>
            <person name="Zhou H."/>
            <person name="Yim W.C."/>
            <person name="Priest H.D."/>
            <person name="Zheng C."/>
            <person name="Woodhouse M."/>
            <person name="Edger P.P."/>
            <person name="Guyot R."/>
            <person name="Guo H.B."/>
            <person name="Guo H."/>
            <person name="Zheng G."/>
            <person name="Singh R."/>
            <person name="Sharma A."/>
            <person name="Min X."/>
            <person name="Zheng Y."/>
            <person name="Lee H."/>
            <person name="Gurtowski J."/>
            <person name="Sedlazeck F.J."/>
            <person name="Harkess A."/>
            <person name="McKain M.R."/>
            <person name="Liao Z."/>
            <person name="Fang J."/>
            <person name="Liu J."/>
            <person name="Zhang X."/>
            <person name="Zhang Q."/>
            <person name="Hu W."/>
            <person name="Qin Y."/>
            <person name="Wang K."/>
            <person name="Chen L.Y."/>
            <person name="Shirley N."/>
            <person name="Lin Y.R."/>
            <person name="Liu L.Y."/>
            <person name="Hernandez A.G."/>
            <person name="Wright C.L."/>
            <person name="Bulone V."/>
            <person name="Tuskan G.A."/>
            <person name="Heath K."/>
            <person name="Zee F."/>
            <person name="Moore P.H."/>
            <person name="Sunkar R."/>
            <person name="Leebens-Mack J.H."/>
            <person name="Mockler T."/>
            <person name="Bennetzen J.L."/>
            <person name="Freeling M."/>
            <person name="Sankoff D."/>
            <person name="Paterson A.H."/>
            <person name="Zhu X."/>
            <person name="Yang X."/>
            <person name="Smith J.A."/>
            <person name="Cushman J.C."/>
            <person name="Paull R.E."/>
            <person name="Yu Q."/>
        </authorList>
    </citation>
    <scope>NUCLEOTIDE SEQUENCE [LARGE SCALE GENOMIC DNA]</scope>
    <source>
        <strain evidence="1">cv. F153</strain>
    </source>
</reference>
<protein>
    <submittedName>
        <fullName evidence="2">Uncharacterized protein LOC109728998</fullName>
    </submittedName>
</protein>
<keyword evidence="1" id="KW-1185">Reference proteome</keyword>
<dbReference type="Proteomes" id="UP000515123">
    <property type="component" value="Linkage group 25"/>
</dbReference>
<dbReference type="GeneID" id="109728998"/>
<name>A0A6P5HMI7_ANACO</name>